<keyword evidence="12 20" id="KW-0472">Membrane</keyword>
<evidence type="ECO:0000256" key="17">
    <source>
        <dbReference type="PROSITE-ProRule" id="PRU00076"/>
    </source>
</evidence>
<evidence type="ECO:0000256" key="5">
    <source>
        <dbReference type="ARBA" id="ARBA00022536"/>
    </source>
</evidence>
<evidence type="ECO:0000256" key="11">
    <source>
        <dbReference type="ARBA" id="ARBA00023065"/>
    </source>
</evidence>
<dbReference type="InterPro" id="IPR000742">
    <property type="entry name" value="EGF"/>
</dbReference>
<dbReference type="GO" id="GO:0005272">
    <property type="term" value="F:sodium channel activity"/>
    <property type="evidence" value="ECO:0007669"/>
    <property type="project" value="UniProtKB-KW"/>
</dbReference>
<dbReference type="FunFam" id="2.10.25.10:FF:000472">
    <property type="entry name" value="Uncharacterized protein, isoform A"/>
    <property type="match status" value="1"/>
</dbReference>
<dbReference type="AlphaFoldDB" id="A0A8S1FAP2"/>
<keyword evidence="7" id="KW-0732">Signal</keyword>
<dbReference type="InterPro" id="IPR001881">
    <property type="entry name" value="EGF-like_Ca-bd_dom"/>
</dbReference>
<comment type="subcellular location">
    <subcellularLocation>
        <location evidence="1">Membrane</location>
        <topology evidence="1">Multi-pass membrane protein</topology>
    </subcellularLocation>
</comment>
<dbReference type="SMART" id="SM00181">
    <property type="entry name" value="EGF"/>
    <property type="match status" value="9"/>
</dbReference>
<keyword evidence="11 18" id="KW-0406">Ion transport</keyword>
<keyword evidence="10" id="KW-0915">Sodium</keyword>
<dbReference type="InterPro" id="IPR000152">
    <property type="entry name" value="EGF-type_Asp/Asn_hydroxyl_site"/>
</dbReference>
<evidence type="ECO:0000256" key="2">
    <source>
        <dbReference type="ARBA" id="ARBA00007193"/>
    </source>
</evidence>
<keyword evidence="4 18" id="KW-0894">Sodium channel</keyword>
<keyword evidence="8" id="KW-0677">Repeat</keyword>
<dbReference type="PROSITE" id="PS50026">
    <property type="entry name" value="EGF_3"/>
    <property type="match status" value="8"/>
</dbReference>
<keyword evidence="23" id="KW-1185">Reference proteome</keyword>
<evidence type="ECO:0000256" key="8">
    <source>
        <dbReference type="ARBA" id="ARBA00022737"/>
    </source>
</evidence>
<dbReference type="Pfam" id="PF00858">
    <property type="entry name" value="ASC"/>
    <property type="match status" value="1"/>
</dbReference>
<organism evidence="22 23">
    <name type="scientific">Caenorhabditis bovis</name>
    <dbReference type="NCBI Taxonomy" id="2654633"/>
    <lineage>
        <taxon>Eukaryota</taxon>
        <taxon>Metazoa</taxon>
        <taxon>Ecdysozoa</taxon>
        <taxon>Nematoda</taxon>
        <taxon>Chromadorea</taxon>
        <taxon>Rhabditida</taxon>
        <taxon>Rhabditina</taxon>
        <taxon>Rhabditomorpha</taxon>
        <taxon>Rhabditoidea</taxon>
        <taxon>Rhabditidae</taxon>
        <taxon>Peloderinae</taxon>
        <taxon>Caenorhabditis</taxon>
    </lineage>
</organism>
<dbReference type="PANTHER" id="PTHR24049:SF29">
    <property type="entry name" value="EGF-LIKE DOMAIN-CONTAINING PROTEIN"/>
    <property type="match status" value="1"/>
</dbReference>
<keyword evidence="6 18" id="KW-0812">Transmembrane</keyword>
<evidence type="ECO:0000256" key="18">
    <source>
        <dbReference type="RuleBase" id="RU000679"/>
    </source>
</evidence>
<protein>
    <recommendedName>
        <fullName evidence="21">EGF-like domain-containing protein</fullName>
    </recommendedName>
</protein>
<dbReference type="PANTHER" id="PTHR24049">
    <property type="entry name" value="CRUMBS FAMILY MEMBER"/>
    <property type="match status" value="1"/>
</dbReference>
<keyword evidence="9 20" id="KW-1133">Transmembrane helix</keyword>
<evidence type="ECO:0000256" key="16">
    <source>
        <dbReference type="ARBA" id="ARBA00023303"/>
    </source>
</evidence>
<feature type="disulfide bond" evidence="17">
    <location>
        <begin position="557"/>
        <end position="566"/>
    </location>
</feature>
<dbReference type="SUPFAM" id="SSF57196">
    <property type="entry name" value="EGF/Laminin"/>
    <property type="match status" value="6"/>
</dbReference>
<proteinExistence type="inferred from homology"/>
<feature type="domain" description="EGF-like" evidence="21">
    <location>
        <begin position="449"/>
        <end position="489"/>
    </location>
</feature>
<evidence type="ECO:0000256" key="20">
    <source>
        <dbReference type="SAM" id="Phobius"/>
    </source>
</evidence>
<dbReference type="PROSITE" id="PS01186">
    <property type="entry name" value="EGF_2"/>
    <property type="match status" value="2"/>
</dbReference>
<evidence type="ECO:0000256" key="3">
    <source>
        <dbReference type="ARBA" id="ARBA00022448"/>
    </source>
</evidence>
<accession>A0A8S1FAP2</accession>
<dbReference type="GO" id="GO:0016020">
    <property type="term" value="C:membrane"/>
    <property type="evidence" value="ECO:0007669"/>
    <property type="project" value="UniProtKB-SubCell"/>
</dbReference>
<feature type="disulfide bond" evidence="17">
    <location>
        <begin position="639"/>
        <end position="648"/>
    </location>
</feature>
<feature type="disulfide bond" evidence="17">
    <location>
        <begin position="308"/>
        <end position="318"/>
    </location>
</feature>
<gene>
    <name evidence="22" type="ORF">CBOVIS_LOCUS11259</name>
</gene>
<feature type="disulfide bond" evidence="17">
    <location>
        <begin position="598"/>
        <end position="607"/>
    </location>
</feature>
<keyword evidence="15 18" id="KW-0739">Sodium transport</keyword>
<feature type="compositionally biased region" description="Basic and acidic residues" evidence="19">
    <location>
        <begin position="111"/>
        <end position="122"/>
    </location>
</feature>
<feature type="disulfide bond" evidence="17">
    <location>
        <begin position="682"/>
        <end position="691"/>
    </location>
</feature>
<feature type="domain" description="EGF-like" evidence="21">
    <location>
        <begin position="304"/>
        <end position="341"/>
    </location>
</feature>
<feature type="domain" description="EGF-like" evidence="21">
    <location>
        <begin position="226"/>
        <end position="263"/>
    </location>
</feature>
<feature type="disulfide bond" evidence="17">
    <location>
        <begin position="331"/>
        <end position="340"/>
    </location>
</feature>
<dbReference type="OrthoDB" id="430340at2759"/>
<evidence type="ECO:0000256" key="7">
    <source>
        <dbReference type="ARBA" id="ARBA00022729"/>
    </source>
</evidence>
<feature type="domain" description="EGF-like" evidence="21">
    <location>
        <begin position="530"/>
        <end position="567"/>
    </location>
</feature>
<evidence type="ECO:0000256" key="13">
    <source>
        <dbReference type="ARBA" id="ARBA00023157"/>
    </source>
</evidence>
<keyword evidence="13 17" id="KW-1015">Disulfide bond</keyword>
<feature type="compositionally biased region" description="Acidic residues" evidence="19">
    <location>
        <begin position="123"/>
        <end position="138"/>
    </location>
</feature>
<dbReference type="Proteomes" id="UP000494206">
    <property type="component" value="Unassembled WGS sequence"/>
</dbReference>
<dbReference type="InterPro" id="IPR001873">
    <property type="entry name" value="ENaC"/>
</dbReference>
<dbReference type="InterPro" id="IPR051022">
    <property type="entry name" value="Notch_Cell-Fate_Det"/>
</dbReference>
<evidence type="ECO:0000259" key="21">
    <source>
        <dbReference type="PROSITE" id="PS50026"/>
    </source>
</evidence>
<evidence type="ECO:0000256" key="12">
    <source>
        <dbReference type="ARBA" id="ARBA00023136"/>
    </source>
</evidence>
<feature type="disulfide bond" evidence="17">
    <location>
        <begin position="253"/>
        <end position="262"/>
    </location>
</feature>
<dbReference type="Pfam" id="PF00008">
    <property type="entry name" value="EGF"/>
    <property type="match status" value="2"/>
</dbReference>
<evidence type="ECO:0000313" key="23">
    <source>
        <dbReference type="Proteomes" id="UP000494206"/>
    </source>
</evidence>
<keyword evidence="14" id="KW-0325">Glycoprotein</keyword>
<evidence type="ECO:0000256" key="10">
    <source>
        <dbReference type="ARBA" id="ARBA00023053"/>
    </source>
</evidence>
<comment type="caution">
    <text evidence="22">The sequence shown here is derived from an EMBL/GenBank/DDBJ whole genome shotgun (WGS) entry which is preliminary data.</text>
</comment>
<dbReference type="SMART" id="SM00179">
    <property type="entry name" value="EGF_CA"/>
    <property type="match status" value="5"/>
</dbReference>
<keyword evidence="5 17" id="KW-0245">EGF-like domain</keyword>
<reference evidence="22 23" key="1">
    <citation type="submission" date="2020-04" db="EMBL/GenBank/DDBJ databases">
        <authorList>
            <person name="Laetsch R D."/>
            <person name="Stevens L."/>
            <person name="Kumar S."/>
            <person name="Blaxter L. M."/>
        </authorList>
    </citation>
    <scope>NUCLEOTIDE SEQUENCE [LARGE SCALE GENOMIC DNA]</scope>
</reference>
<feature type="disulfide bond" evidence="17">
    <location>
        <begin position="479"/>
        <end position="488"/>
    </location>
</feature>
<evidence type="ECO:0000256" key="4">
    <source>
        <dbReference type="ARBA" id="ARBA00022461"/>
    </source>
</evidence>
<feature type="domain" description="EGF-like" evidence="21">
    <location>
        <begin position="266"/>
        <end position="302"/>
    </location>
</feature>
<feature type="region of interest" description="Disordered" evidence="19">
    <location>
        <begin position="111"/>
        <end position="158"/>
    </location>
</feature>
<evidence type="ECO:0000256" key="6">
    <source>
        <dbReference type="ARBA" id="ARBA00022692"/>
    </source>
</evidence>
<comment type="similarity">
    <text evidence="2 18">Belongs to the amiloride-sensitive sodium channel (TC 1.A.6) family.</text>
</comment>
<name>A0A8S1FAP2_9PELO</name>
<evidence type="ECO:0000256" key="9">
    <source>
        <dbReference type="ARBA" id="ARBA00022989"/>
    </source>
</evidence>
<sequence>MARARQSQASALANSHTIQLAATEKSLEIIGYGKVGRSINPAHKWINKYRVLNSWKKDEELTMENKRTAAQEVCSLVVIRCPVRGSASTPASCHHQSTLIKAARYASAREYRHQRDARRSDDNLDDDEEEEEEEEEEEQRFHPPPTAMSHQATTRRSRPPQKLFVLCEGGARINNSSDGDTPFDCGAHGYCFPENRTTTASDKCVSCSQCYCPDGTVQVSTNECQAPSSCVPNPCTNANQECQVDAGNAKCVCLPGYTGSDCSYLATDPCSKEPCLQGGACSSIGSDYTCTCPTGYYGTQCQYEGDPCSGYCQNGGTCEMVFQGTTPHCICPFEYIGENCETKRNVQTSFVDCFDDSAASFTDYYVYPLAISKGTDCRDALIDFRKANPESNYAFSTMSGTRQKCLFSTTNQLTVTPKPRGLLGGLLNALLNTCAYSTLDAGLASVYELNDICAMDPCRENVGQGYCVQLSSTSRVCKCNPLNTGTYCGMVATLTPCDGIDCGAGTCEVTDDQIGHYCKCSNVKKLTPCEADPCGNSECLYGGTCVDLGNGNYTCDCLNLYTGDRCEIYEPCVLEQCENGGTCVPEYNLLDSKISCECTSDWKGDYCEEVKLACDEMPCKNGAICNDIIGPPNTYNCTCTPQWEGFNCTSDIDECALDVTLCKSKDPGAQCVNTNGSYYCVCSANMFGAGCAYNKIIYEIINSTYGGMNETEMEQMVEELTNDPTLVRDIVPFLIGGYSEETRISLSWSAEDMFLWVAYEKELIDVKKNFYSWNDKVLGNCFTFNHLNASYQYLTRSPGYAGGLEIQMNVKQDEYLPWIDTAAIQVFTSTTEEIVTSESPRVNCPPKFESNIAIDRKDYIRLGGRYGKCASSIEDVGSYYYAGEYTTDGCLRSCYQDVVQNACTCMDPRYPMPAGASSCNITKKNCIDDLLLARGDPSQWEECDCPLRCSERIYTAKLTRLTFTKKMYECEQNFLAVNKRKCYNTSDDMVLIRIGLPKLTYFIYQEQPAMDFSKFMSYTGGLCGVLAGLSIVAFIELIFLIFKLLLILIANREI</sequence>
<dbReference type="Gene3D" id="1.10.287.770">
    <property type="entry name" value="YojJ-like"/>
    <property type="match status" value="1"/>
</dbReference>
<feature type="disulfide bond" evidence="17">
    <location>
        <begin position="292"/>
        <end position="301"/>
    </location>
</feature>
<feature type="domain" description="EGF-like" evidence="21">
    <location>
        <begin position="610"/>
        <end position="649"/>
    </location>
</feature>
<keyword evidence="3 18" id="KW-0813">Transport</keyword>
<evidence type="ECO:0000256" key="15">
    <source>
        <dbReference type="ARBA" id="ARBA00023201"/>
    </source>
</evidence>
<comment type="caution">
    <text evidence="17">Lacks conserved residue(s) required for the propagation of feature annotation.</text>
</comment>
<dbReference type="GO" id="GO:0005509">
    <property type="term" value="F:calcium ion binding"/>
    <property type="evidence" value="ECO:0007669"/>
    <property type="project" value="InterPro"/>
</dbReference>
<dbReference type="Gene3D" id="2.10.25.10">
    <property type="entry name" value="Laminin"/>
    <property type="match status" value="7"/>
</dbReference>
<dbReference type="PROSITE" id="PS00022">
    <property type="entry name" value="EGF_1"/>
    <property type="match status" value="8"/>
</dbReference>
<evidence type="ECO:0000256" key="19">
    <source>
        <dbReference type="SAM" id="MobiDB-lite"/>
    </source>
</evidence>
<dbReference type="PROSITE" id="PS00010">
    <property type="entry name" value="ASX_HYDROXYL"/>
    <property type="match status" value="1"/>
</dbReference>
<dbReference type="CDD" id="cd00054">
    <property type="entry name" value="EGF_CA"/>
    <property type="match status" value="3"/>
</dbReference>
<feature type="domain" description="EGF-like" evidence="21">
    <location>
        <begin position="568"/>
        <end position="608"/>
    </location>
</feature>
<feature type="disulfide bond" evidence="17">
    <location>
        <begin position="312"/>
        <end position="329"/>
    </location>
</feature>
<feature type="transmembrane region" description="Helical" evidence="20">
    <location>
        <begin position="1025"/>
        <end position="1050"/>
    </location>
</feature>
<evidence type="ECO:0000313" key="22">
    <source>
        <dbReference type="EMBL" id="CAB3409626.1"/>
    </source>
</evidence>
<evidence type="ECO:0000256" key="14">
    <source>
        <dbReference type="ARBA" id="ARBA00023180"/>
    </source>
</evidence>
<keyword evidence="16 18" id="KW-0407">Ion channel</keyword>
<feature type="domain" description="EGF-like" evidence="21">
    <location>
        <begin position="651"/>
        <end position="692"/>
    </location>
</feature>
<evidence type="ECO:0000256" key="1">
    <source>
        <dbReference type="ARBA" id="ARBA00004141"/>
    </source>
</evidence>
<dbReference type="EMBL" id="CADEPM010000009">
    <property type="protein sequence ID" value="CAB3409626.1"/>
    <property type="molecule type" value="Genomic_DNA"/>
</dbReference>